<organism evidence="18 19">
    <name type="scientific">Muraenolepis orangiensis</name>
    <name type="common">Patagonian moray cod</name>
    <dbReference type="NCBI Taxonomy" id="630683"/>
    <lineage>
        <taxon>Eukaryota</taxon>
        <taxon>Metazoa</taxon>
        <taxon>Chordata</taxon>
        <taxon>Craniata</taxon>
        <taxon>Vertebrata</taxon>
        <taxon>Euteleostomi</taxon>
        <taxon>Actinopterygii</taxon>
        <taxon>Neopterygii</taxon>
        <taxon>Teleostei</taxon>
        <taxon>Neoteleostei</taxon>
        <taxon>Acanthomorphata</taxon>
        <taxon>Zeiogadaria</taxon>
        <taxon>Gadariae</taxon>
        <taxon>Gadiformes</taxon>
        <taxon>Muraenolepidoidei</taxon>
        <taxon>Muraenolepididae</taxon>
        <taxon>Muraenolepis</taxon>
    </lineage>
</organism>
<dbReference type="PANTHER" id="PTHR46024">
    <property type="entry name" value="HISTONE-LYSINE N-METHYLTRANSFERASE EGGLESS"/>
    <property type="match status" value="1"/>
</dbReference>
<keyword evidence="19" id="KW-1185">Reference proteome</keyword>
<reference evidence="18" key="1">
    <citation type="submission" date="2022-07" db="EMBL/GenBank/DDBJ databases">
        <title>Chromosome-level genome of Muraenolepis orangiensis.</title>
        <authorList>
            <person name="Kim J."/>
        </authorList>
    </citation>
    <scope>NUCLEOTIDE SEQUENCE</scope>
    <source>
        <strain evidence="18">KU_S4_2022</strain>
        <tissue evidence="18">Muscle</tissue>
    </source>
</reference>
<feature type="region of interest" description="Disordered" evidence="15">
    <location>
        <begin position="81"/>
        <end position="100"/>
    </location>
</feature>
<feature type="domain" description="Pre-SET" evidence="17">
    <location>
        <begin position="532"/>
        <end position="602"/>
    </location>
</feature>
<keyword evidence="3" id="KW-0158">Chromosome</keyword>
<dbReference type="GO" id="GO:0008270">
    <property type="term" value="F:zinc ion binding"/>
    <property type="evidence" value="ECO:0007669"/>
    <property type="project" value="InterPro"/>
</dbReference>
<feature type="domain" description="SET" evidence="16">
    <location>
        <begin position="605"/>
        <end position="711"/>
    </location>
</feature>
<evidence type="ECO:0000256" key="8">
    <source>
        <dbReference type="ARBA" id="ARBA00022723"/>
    </source>
</evidence>
<keyword evidence="12" id="KW-0805">Transcription regulation</keyword>
<evidence type="ECO:0000313" key="18">
    <source>
        <dbReference type="EMBL" id="KAJ3609592.1"/>
    </source>
</evidence>
<dbReference type="GO" id="GO:0005634">
    <property type="term" value="C:nucleus"/>
    <property type="evidence" value="ECO:0007669"/>
    <property type="project" value="UniProtKB-SubCell"/>
</dbReference>
<dbReference type="Pfam" id="PF00856">
    <property type="entry name" value="SET"/>
    <property type="match status" value="1"/>
</dbReference>
<evidence type="ECO:0000256" key="13">
    <source>
        <dbReference type="ARBA" id="ARBA00023163"/>
    </source>
</evidence>
<dbReference type="GO" id="GO:0070828">
    <property type="term" value="P:heterochromatin organization"/>
    <property type="evidence" value="ECO:0007669"/>
    <property type="project" value="TreeGrafter"/>
</dbReference>
<keyword evidence="10" id="KW-0862">Zinc</keyword>
<dbReference type="InterPro" id="IPR001739">
    <property type="entry name" value="Methyl_CpG_DNA-bd"/>
</dbReference>
<dbReference type="SUPFAM" id="SSF54171">
    <property type="entry name" value="DNA-binding domain"/>
    <property type="match status" value="1"/>
</dbReference>
<dbReference type="PANTHER" id="PTHR46024:SF1">
    <property type="entry name" value="HISTONE-LYSINE N-METHYLTRANSFERASE EGGLESS"/>
    <property type="match status" value="1"/>
</dbReference>
<dbReference type="InterPro" id="IPR051516">
    <property type="entry name" value="SETDB_methyltransferase"/>
</dbReference>
<keyword evidence="9" id="KW-0677">Repeat</keyword>
<gene>
    <name evidence="18" type="ORF">NHX12_024112</name>
</gene>
<dbReference type="GO" id="GO:0032259">
    <property type="term" value="P:methylation"/>
    <property type="evidence" value="ECO:0007669"/>
    <property type="project" value="UniProtKB-KW"/>
</dbReference>
<evidence type="ECO:0000256" key="9">
    <source>
        <dbReference type="ARBA" id="ARBA00022737"/>
    </source>
</evidence>
<dbReference type="PROSITE" id="PS50867">
    <property type="entry name" value="PRE_SET"/>
    <property type="match status" value="1"/>
</dbReference>
<name>A0A9Q0EL02_9TELE</name>
<dbReference type="GO" id="GO:0046974">
    <property type="term" value="F:histone H3K9 methyltransferase activity"/>
    <property type="evidence" value="ECO:0007669"/>
    <property type="project" value="TreeGrafter"/>
</dbReference>
<evidence type="ECO:0000256" key="5">
    <source>
        <dbReference type="ARBA" id="ARBA00022603"/>
    </source>
</evidence>
<dbReference type="SMART" id="SM00391">
    <property type="entry name" value="MBD"/>
    <property type="match status" value="1"/>
</dbReference>
<dbReference type="Pfam" id="PF18358">
    <property type="entry name" value="Tudor_4"/>
    <property type="match status" value="1"/>
</dbReference>
<dbReference type="InterPro" id="IPR041292">
    <property type="entry name" value="Tudor_4"/>
</dbReference>
<keyword evidence="14" id="KW-0539">Nucleus</keyword>
<comment type="subcellular location">
    <subcellularLocation>
        <location evidence="2">Chromosome</location>
    </subcellularLocation>
    <subcellularLocation>
        <location evidence="1">Nucleus</location>
    </subcellularLocation>
</comment>
<keyword evidence="6" id="KW-0808">Transferase</keyword>
<keyword evidence="8" id="KW-0479">Metal-binding</keyword>
<evidence type="ECO:0000256" key="1">
    <source>
        <dbReference type="ARBA" id="ARBA00004123"/>
    </source>
</evidence>
<dbReference type="PROSITE" id="PS50280">
    <property type="entry name" value="SET"/>
    <property type="match status" value="1"/>
</dbReference>
<evidence type="ECO:0000313" key="19">
    <source>
        <dbReference type="Proteomes" id="UP001148018"/>
    </source>
</evidence>
<evidence type="ECO:0000256" key="12">
    <source>
        <dbReference type="ARBA" id="ARBA00023015"/>
    </source>
</evidence>
<dbReference type="InterPro" id="IPR001214">
    <property type="entry name" value="SET_dom"/>
</dbReference>
<accession>A0A9Q0EL02</accession>
<evidence type="ECO:0000256" key="2">
    <source>
        <dbReference type="ARBA" id="ARBA00004286"/>
    </source>
</evidence>
<dbReference type="SMART" id="SM00468">
    <property type="entry name" value="PreSET"/>
    <property type="match status" value="1"/>
</dbReference>
<dbReference type="Pfam" id="PF01429">
    <property type="entry name" value="MBD"/>
    <property type="match status" value="1"/>
</dbReference>
<dbReference type="InterPro" id="IPR046341">
    <property type="entry name" value="SET_dom_sf"/>
</dbReference>
<dbReference type="Proteomes" id="UP001148018">
    <property type="component" value="Unassembled WGS sequence"/>
</dbReference>
<dbReference type="Gene3D" id="2.30.30.140">
    <property type="match status" value="2"/>
</dbReference>
<evidence type="ECO:0000259" key="16">
    <source>
        <dbReference type="PROSITE" id="PS50280"/>
    </source>
</evidence>
<comment type="caution">
    <text evidence="18">The sequence shown here is derived from an EMBL/GenBank/DDBJ whole genome shotgun (WGS) entry which is preliminary data.</text>
</comment>
<dbReference type="Pfam" id="PF05033">
    <property type="entry name" value="Pre-SET"/>
    <property type="match status" value="1"/>
</dbReference>
<proteinExistence type="predicted"/>
<dbReference type="OrthoDB" id="5792673at2759"/>
<evidence type="ECO:0000256" key="6">
    <source>
        <dbReference type="ARBA" id="ARBA00022679"/>
    </source>
</evidence>
<feature type="compositionally biased region" description="Low complexity" evidence="15">
    <location>
        <begin position="357"/>
        <end position="378"/>
    </location>
</feature>
<keyword evidence="13" id="KW-0804">Transcription</keyword>
<protein>
    <submittedName>
        <fullName evidence="18">Uncharacterized protein</fullName>
    </submittedName>
</protein>
<keyword evidence="11" id="KW-0156">Chromatin regulator</keyword>
<dbReference type="AlphaFoldDB" id="A0A9Q0EL02"/>
<dbReference type="EMBL" id="JANIIK010000039">
    <property type="protein sequence ID" value="KAJ3609592.1"/>
    <property type="molecule type" value="Genomic_DNA"/>
</dbReference>
<evidence type="ECO:0000259" key="17">
    <source>
        <dbReference type="PROSITE" id="PS50867"/>
    </source>
</evidence>
<evidence type="ECO:0000256" key="3">
    <source>
        <dbReference type="ARBA" id="ARBA00022454"/>
    </source>
</evidence>
<keyword evidence="5" id="KW-0489">Methyltransferase</keyword>
<keyword evidence="7" id="KW-0949">S-adenosyl-L-methionine</keyword>
<dbReference type="InterPro" id="IPR041291">
    <property type="entry name" value="TUDOR_5"/>
</dbReference>
<evidence type="ECO:0000256" key="15">
    <source>
        <dbReference type="SAM" id="MobiDB-lite"/>
    </source>
</evidence>
<keyword evidence="4" id="KW-0678">Repressor</keyword>
<evidence type="ECO:0000256" key="7">
    <source>
        <dbReference type="ARBA" id="ARBA00022691"/>
    </source>
</evidence>
<dbReference type="GO" id="GO:0005694">
    <property type="term" value="C:chromosome"/>
    <property type="evidence" value="ECO:0007669"/>
    <property type="project" value="UniProtKB-SubCell"/>
</dbReference>
<dbReference type="GO" id="GO:0010629">
    <property type="term" value="P:negative regulation of gene expression"/>
    <property type="evidence" value="ECO:0007669"/>
    <property type="project" value="TreeGrafter"/>
</dbReference>
<evidence type="ECO:0000256" key="10">
    <source>
        <dbReference type="ARBA" id="ARBA00022833"/>
    </source>
</evidence>
<evidence type="ECO:0000256" key="4">
    <source>
        <dbReference type="ARBA" id="ARBA00022491"/>
    </source>
</evidence>
<dbReference type="InterPro" id="IPR016177">
    <property type="entry name" value="DNA-bd_dom_sf"/>
</dbReference>
<feature type="region of interest" description="Disordered" evidence="15">
    <location>
        <begin position="356"/>
        <end position="378"/>
    </location>
</feature>
<dbReference type="SMART" id="SM00317">
    <property type="entry name" value="SET"/>
    <property type="match status" value="1"/>
</dbReference>
<dbReference type="SUPFAM" id="SSF82199">
    <property type="entry name" value="SET domain"/>
    <property type="match status" value="1"/>
</dbReference>
<dbReference type="Gene3D" id="2.170.270.10">
    <property type="entry name" value="SET domain"/>
    <property type="match status" value="1"/>
</dbReference>
<dbReference type="Pfam" id="PF18359">
    <property type="entry name" value="Tudor_5"/>
    <property type="match status" value="1"/>
</dbReference>
<evidence type="ECO:0000256" key="11">
    <source>
        <dbReference type="ARBA" id="ARBA00022853"/>
    </source>
</evidence>
<dbReference type="GO" id="GO:0003677">
    <property type="term" value="F:DNA binding"/>
    <property type="evidence" value="ECO:0007669"/>
    <property type="project" value="InterPro"/>
</dbReference>
<evidence type="ECO:0000256" key="14">
    <source>
        <dbReference type="ARBA" id="ARBA00023242"/>
    </source>
</evidence>
<dbReference type="InterPro" id="IPR007728">
    <property type="entry name" value="Pre-SET_dom"/>
</dbReference>
<sequence length="715" mass="80185">MKSDEDVMEMTQEELQNWIRKEVRKKSEIVEQTAEKLYQILLEKREKLRAGHAKLAQSVADCEFLVQQLYSLMGLDYKDEDSEAETEQQRLPALGRSTMEETSLSRHDARTSAVPQGCGVLVSSVSQCSTPSDSTKPSTLPEQKITLNMKVLAKCKSRKWLPGEIVEIVSKEGGGGFKYKVSLEERRRVLVSGYHLAFENSPALGRLHVGARVVTQYPGDDKSFFYSGIVGELPSRQNCMRFLVFLDDHTPTYVGLSILHLVCRPLEDPLVDIAEDAHRRFIREYLKVWPHPPMAHGPHVDQKLYVEHQGVQRACQVLRIDCSLIDVLFKHSGHKEWIYRGSMRLEHSVTLKRVQQEKAGAGEAKATKPSSGTASAGSGLAGTAVTVAMVNYTPHLCSPACVAHVRPHGPLEAQHKCNPLLVPMTYKFRRPSSIYYYAPCGRTLSTGVQVEDYLRETHCDFLSMDVFSLDPHVSTATTGAKHIPFKVFIPDLAGGRENRAVPCVNEHSDLRPPKLNYRSRRVALDAGLNFVVGCDCVDGCRDSEFCSCRQLTTQSTVGGPLEGNAGYTQKRLHRAVVTGVYECNARCRCDPRTCSNRVAQHGIQVRLQVFMTRDRCWGVRCMDDIPGGAFVCSSSVVPMTTSMRLFDGEDHCYVIAANVEGNVACFLNHSHSPNLFRQYVFVDTHDLRFPWLTFFTREQVKAWTELTCDYKSLKG</sequence>